<organism evidence="1 2">
    <name type="scientific">Acinetobacter johnsonii</name>
    <dbReference type="NCBI Taxonomy" id="40214"/>
    <lineage>
        <taxon>Bacteria</taxon>
        <taxon>Pseudomonadati</taxon>
        <taxon>Pseudomonadota</taxon>
        <taxon>Gammaproteobacteria</taxon>
        <taxon>Moraxellales</taxon>
        <taxon>Moraxellaceae</taxon>
        <taxon>Acinetobacter</taxon>
    </lineage>
</organism>
<gene>
    <name evidence="1" type="ORF">AJO04nite_05920</name>
</gene>
<dbReference type="EMBL" id="BJUJ01000009">
    <property type="protein sequence ID" value="GEK43334.1"/>
    <property type="molecule type" value="Genomic_DNA"/>
</dbReference>
<dbReference type="Proteomes" id="UP000321274">
    <property type="component" value="Unassembled WGS sequence"/>
</dbReference>
<name>A0AAV3WCJ1_ACIJO</name>
<dbReference type="RefSeq" id="WP_114836650.1">
    <property type="nucleotide sequence ID" value="NZ_BJUJ01000009.1"/>
</dbReference>
<dbReference type="AlphaFoldDB" id="A0AAV3WCJ1"/>
<accession>A0AAV3WCJ1</accession>
<protein>
    <submittedName>
        <fullName evidence="1">Uncharacterized protein</fullName>
    </submittedName>
</protein>
<evidence type="ECO:0000313" key="1">
    <source>
        <dbReference type="EMBL" id="GEK43334.1"/>
    </source>
</evidence>
<evidence type="ECO:0000313" key="2">
    <source>
        <dbReference type="Proteomes" id="UP000321274"/>
    </source>
</evidence>
<sequence length="77" mass="8965">MQTQTIYIATYIQKEIQLQQYCPLQSSIAYCLNRLRMAQIHFLNLGNLIVCPEYNCVLIFQNKSLIRIDPLARSAQT</sequence>
<comment type="caution">
    <text evidence="1">The sequence shown here is derived from an EMBL/GenBank/DDBJ whole genome shotgun (WGS) entry which is preliminary data.</text>
</comment>
<reference evidence="1 2" key="1">
    <citation type="submission" date="2019-07" db="EMBL/GenBank/DDBJ databases">
        <title>Whole genome shotgun sequence of Acinetobacter johnsonii NBRC 102197.</title>
        <authorList>
            <person name="Hosoyama A."/>
            <person name="Uohara A."/>
            <person name="Ohji S."/>
            <person name="Ichikawa N."/>
        </authorList>
    </citation>
    <scope>NUCLEOTIDE SEQUENCE [LARGE SCALE GENOMIC DNA]</scope>
    <source>
        <strain evidence="1 2">NBRC 102197</strain>
    </source>
</reference>
<proteinExistence type="predicted"/>